<reference evidence="2" key="1">
    <citation type="journal article" date="2013" name="Stand. Genomic Sci.">
        <title>Genome sequence of the Litoreibacter arenae type strain (DSM 19593(T)), a member of the Roseobacter clade isolated from sea sand.</title>
        <authorList>
            <person name="Riedel T."/>
            <person name="Fiebig A."/>
            <person name="Petersen J."/>
            <person name="Gronow S."/>
            <person name="Kyrpides N.C."/>
            <person name="Goker M."/>
            <person name="Klenk H.P."/>
        </authorList>
    </citation>
    <scope>NUCLEOTIDE SEQUENCE [LARGE SCALE GENOMIC DNA]</scope>
    <source>
        <strain evidence="2">DSM 19593</strain>
    </source>
</reference>
<dbReference type="InterPro" id="IPR029058">
    <property type="entry name" value="AB_hydrolase_fold"/>
</dbReference>
<accession>S9QKF1</accession>
<protein>
    <submittedName>
        <fullName evidence="1">Lipoprotein, putative</fullName>
    </submittedName>
</protein>
<dbReference type="STRING" id="1123360.thalar_01602"/>
<dbReference type="InterPro" id="IPR010297">
    <property type="entry name" value="DUF900_hydrolase"/>
</dbReference>
<dbReference type="HOGENOM" id="CLU_030170_1_0_5"/>
<dbReference type="EMBL" id="AONI01000009">
    <property type="protein sequence ID" value="EPX80262.1"/>
    <property type="molecule type" value="Genomic_DNA"/>
</dbReference>
<dbReference type="Gene3D" id="3.40.50.1820">
    <property type="entry name" value="alpha/beta hydrolase"/>
    <property type="match status" value="1"/>
</dbReference>
<dbReference type="AlphaFoldDB" id="S9QKF1"/>
<evidence type="ECO:0000313" key="1">
    <source>
        <dbReference type="EMBL" id="EPX80262.1"/>
    </source>
</evidence>
<comment type="caution">
    <text evidence="1">The sequence shown here is derived from an EMBL/GenBank/DDBJ whole genome shotgun (WGS) entry which is preliminary data.</text>
</comment>
<organism evidence="1 2">
    <name type="scientific">Litoreibacter arenae DSM 19593</name>
    <dbReference type="NCBI Taxonomy" id="1123360"/>
    <lineage>
        <taxon>Bacteria</taxon>
        <taxon>Pseudomonadati</taxon>
        <taxon>Pseudomonadota</taxon>
        <taxon>Alphaproteobacteria</taxon>
        <taxon>Rhodobacterales</taxon>
        <taxon>Roseobacteraceae</taxon>
        <taxon>Litoreibacter</taxon>
    </lineage>
</organism>
<dbReference type="Proteomes" id="UP000015351">
    <property type="component" value="Unassembled WGS sequence"/>
</dbReference>
<proteinExistence type="predicted"/>
<dbReference type="PIRSF" id="PIRSF033909">
    <property type="entry name" value="UCP033909"/>
    <property type="match status" value="1"/>
</dbReference>
<dbReference type="InterPro" id="IPR014586">
    <property type="entry name" value="UCP033909"/>
</dbReference>
<evidence type="ECO:0000313" key="2">
    <source>
        <dbReference type="Proteomes" id="UP000015351"/>
    </source>
</evidence>
<gene>
    <name evidence="1" type="ORF">thalar_01602</name>
</gene>
<keyword evidence="2" id="KW-1185">Reference proteome</keyword>
<dbReference type="SUPFAM" id="SSF53474">
    <property type="entry name" value="alpha/beta-Hydrolases"/>
    <property type="match status" value="1"/>
</dbReference>
<name>S9QKF1_9RHOB</name>
<dbReference type="PANTHER" id="PTHR36513:SF1">
    <property type="entry name" value="TRANSMEMBRANE PROTEIN"/>
    <property type="match status" value="1"/>
</dbReference>
<dbReference type="eggNOG" id="COG4782">
    <property type="taxonomic scope" value="Bacteria"/>
</dbReference>
<dbReference type="Pfam" id="PF05990">
    <property type="entry name" value="DUF900"/>
    <property type="match status" value="1"/>
</dbReference>
<dbReference type="PANTHER" id="PTHR36513">
    <property type="entry name" value="ABC TRANSMEMBRANE TYPE-1 DOMAIN-CONTAINING PROTEIN"/>
    <property type="match status" value="1"/>
</dbReference>
<keyword evidence="1" id="KW-0449">Lipoprotein</keyword>
<sequence>MYFMTTRAAVADDRLFGEDRAATPTFGEINIGIPPIHQPGQVETTDGVPDPARHFYNAGVMRYADARALKRAVSTEGRPTVVFVHGYNNTFAESTFRFAQILNDLDRDITPVHVSWASRGSSGGYVYDRDSALIARDDLADLLVLLATSNDNGVTLAAHSMGSLVAVEALIQLSKRREAAALSNVNRVLLVAPDLDGDLFTDQMAQVAYPTDQIFIAVNQGDRALALSGRITGNQNRLGRDFDTDQLEQDGYRVVDLSEIDDGDVGGHFLLASSPTLLGFLSALQPLE</sequence>